<evidence type="ECO:0000256" key="7">
    <source>
        <dbReference type="ARBA" id="ARBA00023125"/>
    </source>
</evidence>
<evidence type="ECO:0000256" key="3">
    <source>
        <dbReference type="ARBA" id="ARBA00005464"/>
    </source>
</evidence>
<feature type="domain" description="AP2/ERF" evidence="13">
    <location>
        <begin position="1124"/>
        <end position="1179"/>
    </location>
</feature>
<evidence type="ECO:0000256" key="10">
    <source>
        <dbReference type="ARBA" id="ARBA00023235"/>
    </source>
</evidence>
<keyword evidence="8" id="KW-0804">Transcription</keyword>
<dbReference type="Pfam" id="PF05697">
    <property type="entry name" value="Trigger_N"/>
    <property type="match status" value="1"/>
</dbReference>
<dbReference type="GO" id="GO:0003677">
    <property type="term" value="F:DNA binding"/>
    <property type="evidence" value="ECO:0007669"/>
    <property type="project" value="UniProtKB-KW"/>
</dbReference>
<dbReference type="GO" id="GO:0003755">
    <property type="term" value="F:peptidyl-prolyl cis-trans isomerase activity"/>
    <property type="evidence" value="ECO:0007669"/>
    <property type="project" value="UniProtKB-KW"/>
</dbReference>
<keyword evidence="11" id="KW-0539">Nucleus</keyword>
<dbReference type="Gene3D" id="3.30.70.1050">
    <property type="entry name" value="Trigger factor ribosome-binding domain"/>
    <property type="match status" value="1"/>
</dbReference>
<dbReference type="SMART" id="SM00380">
    <property type="entry name" value="AP2"/>
    <property type="match status" value="2"/>
</dbReference>
<dbReference type="PROSITE" id="PS51032">
    <property type="entry name" value="AP2_ERF"/>
    <property type="match status" value="2"/>
</dbReference>
<comment type="catalytic activity">
    <reaction evidence="1">
        <text>[protein]-peptidylproline (omega=180) = [protein]-peptidylproline (omega=0)</text>
        <dbReference type="Rhea" id="RHEA:16237"/>
        <dbReference type="Rhea" id="RHEA-COMP:10747"/>
        <dbReference type="Rhea" id="RHEA-COMP:10748"/>
        <dbReference type="ChEBI" id="CHEBI:83833"/>
        <dbReference type="ChEBI" id="CHEBI:83834"/>
        <dbReference type="EC" id="5.2.1.8"/>
    </reaction>
</comment>
<feature type="compositionally biased region" description="Low complexity" evidence="12">
    <location>
        <begin position="792"/>
        <end position="812"/>
    </location>
</feature>
<protein>
    <recommendedName>
        <fullName evidence="4">peptidylprolyl isomerase</fullName>
        <ecNumber evidence="4">5.2.1.8</ecNumber>
    </recommendedName>
</protein>
<comment type="similarity">
    <text evidence="3">Belongs to the FKBP-type PPIase family. Tig subfamily.</text>
</comment>
<evidence type="ECO:0000256" key="5">
    <source>
        <dbReference type="ARBA" id="ARBA00023015"/>
    </source>
</evidence>
<feature type="region of interest" description="Disordered" evidence="12">
    <location>
        <begin position="24"/>
        <end position="47"/>
    </location>
</feature>
<feature type="domain" description="AP2/ERF" evidence="13">
    <location>
        <begin position="816"/>
        <end position="873"/>
    </location>
</feature>
<dbReference type="Pfam" id="PF05698">
    <property type="entry name" value="Trigger_C"/>
    <property type="match status" value="1"/>
</dbReference>
<evidence type="ECO:0000256" key="11">
    <source>
        <dbReference type="ARBA" id="ARBA00023242"/>
    </source>
</evidence>
<feature type="compositionally biased region" description="Acidic residues" evidence="12">
    <location>
        <begin position="1320"/>
        <end position="1334"/>
    </location>
</feature>
<evidence type="ECO:0000256" key="1">
    <source>
        <dbReference type="ARBA" id="ARBA00000971"/>
    </source>
</evidence>
<proteinExistence type="inferred from homology"/>
<evidence type="ECO:0000256" key="8">
    <source>
        <dbReference type="ARBA" id="ARBA00023163"/>
    </source>
</evidence>
<dbReference type="InterPro" id="IPR016177">
    <property type="entry name" value="DNA-bd_dom_sf"/>
</dbReference>
<dbReference type="InterPro" id="IPR008880">
    <property type="entry name" value="Trigger_fac_C"/>
</dbReference>
<dbReference type="GO" id="GO:0003700">
    <property type="term" value="F:DNA-binding transcription factor activity"/>
    <property type="evidence" value="ECO:0007669"/>
    <property type="project" value="InterPro"/>
</dbReference>
<evidence type="ECO:0000256" key="12">
    <source>
        <dbReference type="SAM" id="MobiDB-lite"/>
    </source>
</evidence>
<dbReference type="GO" id="GO:0006457">
    <property type="term" value="P:protein folding"/>
    <property type="evidence" value="ECO:0007669"/>
    <property type="project" value="InterPro"/>
</dbReference>
<dbReference type="PANTHER" id="PTHR32467">
    <property type="entry name" value="AP2-LIKE ETHYLENE-RESPONSIVE TRANSCRIPTION FACTOR"/>
    <property type="match status" value="1"/>
</dbReference>
<feature type="region of interest" description="Disordered" evidence="12">
    <location>
        <begin position="1225"/>
        <end position="1247"/>
    </location>
</feature>
<accession>A0A2P6VNV1</accession>
<keyword evidence="6" id="KW-0697">Rotamase</keyword>
<dbReference type="GO" id="GO:0015031">
    <property type="term" value="P:protein transport"/>
    <property type="evidence" value="ECO:0007669"/>
    <property type="project" value="InterPro"/>
</dbReference>
<gene>
    <name evidence="14" type="ORF">C2E20_1243</name>
</gene>
<dbReference type="HAMAP" id="MF_00303">
    <property type="entry name" value="Trigger_factor_Tig"/>
    <property type="match status" value="1"/>
</dbReference>
<dbReference type="SUPFAM" id="SSF109998">
    <property type="entry name" value="Triger factor/SurA peptide-binding domain-like"/>
    <property type="match status" value="1"/>
</dbReference>
<evidence type="ECO:0000313" key="15">
    <source>
        <dbReference type="Proteomes" id="UP000239649"/>
    </source>
</evidence>
<feature type="region of interest" description="Disordered" evidence="12">
    <location>
        <begin position="905"/>
        <end position="966"/>
    </location>
</feature>
<feature type="region of interest" description="Disordered" evidence="12">
    <location>
        <begin position="1260"/>
        <end position="1301"/>
    </location>
</feature>
<dbReference type="InterPro" id="IPR036611">
    <property type="entry name" value="Trigger_fac_ribosome-bd_sf"/>
</dbReference>
<keyword evidence="9" id="KW-0143">Chaperone</keyword>
<evidence type="ECO:0000256" key="9">
    <source>
        <dbReference type="ARBA" id="ARBA00023186"/>
    </source>
</evidence>
<evidence type="ECO:0000256" key="6">
    <source>
        <dbReference type="ARBA" id="ARBA00023110"/>
    </source>
</evidence>
<sequence>MHAQALAPRAGPVPSASVARCARSSLQPAAASPRQAKQQQRRGAGRAQRLAARAVAGASAAPASGLQGVTVREESLGGCTTRLHVTVPAAECAAAFNKILSDLRKGTTVDGYRKGKAPDTALIAHCGGRERVVNSALAQLLEPAVAQAMRPYEGVAVPESEHIEQNAEQLEAAFSLEDGLEFSVRFDAVPPLRWKTPYKDLEVTVESAGDEASDAAAVEEKLLSLRKGQAKLRVVADRGLQRGDLAIVDFCAARADTGEDLLGAERKSMRLDTDDANRTFLPGIVEVMAGMKAGEECVAPLTFPTDETFQPAPLRGVEARVTIKMTELFTFDLPELNDEWAESLLPGGGVEGVRTRLLENAAAERQATMRERVADAFTAALGRIVDCDIPETLLNELGSQQYSASLNRLMSSGQMDFQTVQQLATPEMAQQFTVSRRDELLDLQRSLLAFTQIASSEGLTPSEGEIEAEFKNATADFVKYGQQFDAEKLREQVYETVQANKVMDWLMSNCKITITPALSPVFCCRRKRAAVQGLSRKLTRPGTKARNQGLEPRSEPLAGLGRHSTGLRIEVGSSAMDATEIGFMFQILTADPDEPGDEAVPDFVGAADGLEQEAEGAQLQQPEQQQQQQPPGGEQQEQQPGGDAQQAADELLIGAAEQHSLDEWPTAEEAAALMAAAGDAGDGVQEAGVADAETEPAAGAAAAAEPADQQTASETAAASSARSAAAAGGSTAAAGAAPSAPGGGEDDELAANLLSNMASWQSELDTFQAALRRCMQSTSQPNVPPLPPPSADSPSLDAAGRPPSRPGHSGPKGITGYRGVTQHKRTRRFEANVWMEHKQMYLGAFDAPEQAAHAHDIGALCSGKARTETLNFPMSDYEDLMPMLYTLPHAQVVAALRSYGRLPTARPSGGGISSGRLMGSPSVRTVSVKSEGAAGSEGAEDSLGLARDRPRRARKHTSASPSEPMDWQTALQLPAGVAQQQQGALVPAAGSAAIHGLLGAADGPKQEPHSPAALAAAQQAQLQALSAALMGSGALPGAGSNAPLAPLGSAADASRVGAATGALLSSLGRLPSPPVADNSAAIGTFESALCVLMARAHLLQRPMEIPPEGGPPRPLHSGPKGQSGYKGVTLYKRCQRYNAHIWLGKQTHIGTFHTAEQAAAAHDIMEVWRNPEAQGLNFDSLSYEDLVPLLAALSEADALASLRNYSRSPSAVDAAAAAGITVMPMPSKSARPFKKSSKHTGSSSQAAAAATVAAAAAAAPAPLPPSLRRRSRKPQHVAGGGSGAGTAEPEDSSGGSVLPQRTSAGNRMWLMLEQEKSADSDLDSQEFSDPDFSPEEAAAMQQASGGKRARGSESPEPLAFHPRSCSSVANALASPLPSDRAVVGARPPRPGSSHRWGVAVSLRGQAAWFGRLDKQRAAVAADLSLLWRRVMASASGEPEGKDSGTPYNVPSAGYDRDPSLMEQMKRIKTAPQLCQFLAAVIPQDPPAPSGGAAAAAAANAAMINAQLMAAHKHSPVPAPAAALAASAAASAGALPGAHKRKQQTLLEEARAGKLQALQAGSDAGAAAPRVAAAPGGAVAAVASSRLGRVASTAASEAATNGVQEQQQQELRPQAGALAAAAAAVEQADTSDSGSMLAALRKLEAAGTGGALLQEVVAGWGGYPLMQQQDLFGALRLPVAGGDWDQLEERLQVAFDLGSLF</sequence>
<dbReference type="SUPFAM" id="SSF54171">
    <property type="entry name" value="DNA-binding domain"/>
    <property type="match status" value="2"/>
</dbReference>
<dbReference type="Gene3D" id="3.10.50.40">
    <property type="match status" value="1"/>
</dbReference>
<dbReference type="InterPro" id="IPR037041">
    <property type="entry name" value="Trigger_fac_C_sf"/>
</dbReference>
<keyword evidence="10" id="KW-0413">Isomerase</keyword>
<dbReference type="InterPro" id="IPR008881">
    <property type="entry name" value="Trigger_fac_ribosome-bd_bac"/>
</dbReference>
<feature type="region of interest" description="Disordered" evidence="12">
    <location>
        <begin position="536"/>
        <end position="562"/>
    </location>
</feature>
<comment type="caution">
    <text evidence="14">The sequence shown here is derived from an EMBL/GenBank/DDBJ whole genome shotgun (WGS) entry which is preliminary data.</text>
</comment>
<dbReference type="InterPro" id="IPR005215">
    <property type="entry name" value="Trig_fac"/>
</dbReference>
<feature type="compositionally biased region" description="Low complexity" evidence="12">
    <location>
        <begin position="615"/>
        <end position="646"/>
    </location>
</feature>
<dbReference type="Gene3D" id="1.10.3120.10">
    <property type="entry name" value="Trigger factor, C-terminal domain"/>
    <property type="match status" value="1"/>
</dbReference>
<dbReference type="GO" id="GO:0005634">
    <property type="term" value="C:nucleus"/>
    <property type="evidence" value="ECO:0007669"/>
    <property type="project" value="UniProtKB-SubCell"/>
</dbReference>
<dbReference type="PANTHER" id="PTHR32467:SF90">
    <property type="entry name" value="AP2-LIKE ETHYLENE-RESPONSIVE TRANSCRIPTION FACTOR AIL1"/>
    <property type="match status" value="1"/>
</dbReference>
<feature type="region of interest" description="Disordered" evidence="12">
    <location>
        <begin position="776"/>
        <end position="822"/>
    </location>
</feature>
<evidence type="ECO:0000313" key="14">
    <source>
        <dbReference type="EMBL" id="PSC75776.1"/>
    </source>
</evidence>
<comment type="subcellular location">
    <subcellularLocation>
        <location evidence="2">Nucleus</location>
    </subcellularLocation>
</comment>
<keyword evidence="15" id="KW-1185">Reference proteome</keyword>
<evidence type="ECO:0000256" key="2">
    <source>
        <dbReference type="ARBA" id="ARBA00004123"/>
    </source>
</evidence>
<dbReference type="Proteomes" id="UP000239649">
    <property type="component" value="Unassembled WGS sequence"/>
</dbReference>
<feature type="region of interest" description="Disordered" evidence="12">
    <location>
        <begin position="1316"/>
        <end position="1365"/>
    </location>
</feature>
<dbReference type="EMBL" id="LHPF02000002">
    <property type="protein sequence ID" value="PSC75776.1"/>
    <property type="molecule type" value="Genomic_DNA"/>
</dbReference>
<keyword evidence="5" id="KW-0805">Transcription regulation</keyword>
<dbReference type="InterPro" id="IPR046357">
    <property type="entry name" value="PPIase_dom_sf"/>
</dbReference>
<dbReference type="EC" id="5.2.1.8" evidence="4"/>
<organism evidence="14 15">
    <name type="scientific">Micractinium conductrix</name>
    <dbReference type="NCBI Taxonomy" id="554055"/>
    <lineage>
        <taxon>Eukaryota</taxon>
        <taxon>Viridiplantae</taxon>
        <taxon>Chlorophyta</taxon>
        <taxon>core chlorophytes</taxon>
        <taxon>Trebouxiophyceae</taxon>
        <taxon>Chlorellales</taxon>
        <taxon>Chlorellaceae</taxon>
        <taxon>Chlorella clade</taxon>
        <taxon>Micractinium</taxon>
    </lineage>
</organism>
<dbReference type="InterPro" id="IPR001471">
    <property type="entry name" value="AP2/ERF_dom"/>
</dbReference>
<reference evidence="14 15" key="1">
    <citation type="journal article" date="2018" name="Plant J.">
        <title>Genome sequences of Chlorella sorokiniana UTEX 1602 and Micractinium conductrix SAG 241.80: implications to maltose excretion by a green alga.</title>
        <authorList>
            <person name="Arriola M.B."/>
            <person name="Velmurugan N."/>
            <person name="Zhang Y."/>
            <person name="Plunkett M.H."/>
            <person name="Hondzo H."/>
            <person name="Barney B.M."/>
        </authorList>
    </citation>
    <scope>NUCLEOTIDE SEQUENCE [LARGE SCALE GENOMIC DNA]</scope>
    <source>
        <strain evidence="14 15">SAG 241.80</strain>
    </source>
</reference>
<dbReference type="InterPro" id="IPR036955">
    <property type="entry name" value="AP2/ERF_dom_sf"/>
</dbReference>
<dbReference type="STRING" id="554055.A0A2P6VNV1"/>
<dbReference type="Gene3D" id="3.30.730.10">
    <property type="entry name" value="AP2/ERF domain"/>
    <property type="match status" value="2"/>
</dbReference>
<dbReference type="InterPro" id="IPR027304">
    <property type="entry name" value="Trigger_fact/SurA_dom_sf"/>
</dbReference>
<dbReference type="SUPFAM" id="SSF102735">
    <property type="entry name" value="Trigger factor ribosome-binding domain"/>
    <property type="match status" value="1"/>
</dbReference>
<dbReference type="SUPFAM" id="SSF54534">
    <property type="entry name" value="FKBP-like"/>
    <property type="match status" value="1"/>
</dbReference>
<dbReference type="OrthoDB" id="3366at2759"/>
<keyword evidence="7" id="KW-0238">DNA-binding</keyword>
<evidence type="ECO:0000259" key="13">
    <source>
        <dbReference type="PROSITE" id="PS51032"/>
    </source>
</evidence>
<feature type="region of interest" description="Disordered" evidence="12">
    <location>
        <begin position="613"/>
        <end position="646"/>
    </location>
</feature>
<feature type="compositionally biased region" description="Pro residues" evidence="12">
    <location>
        <begin position="782"/>
        <end position="791"/>
    </location>
</feature>
<name>A0A2P6VNV1_9CHLO</name>
<feature type="region of interest" description="Disordered" evidence="12">
    <location>
        <begin position="684"/>
        <end position="723"/>
    </location>
</feature>
<evidence type="ECO:0000256" key="4">
    <source>
        <dbReference type="ARBA" id="ARBA00013194"/>
    </source>
</evidence>